<dbReference type="Gene3D" id="1.10.287.950">
    <property type="entry name" value="Methyl-accepting chemotaxis protein"/>
    <property type="match status" value="1"/>
</dbReference>
<comment type="caution">
    <text evidence="3">The sequence shown here is derived from an EMBL/GenBank/DDBJ whole genome shotgun (WGS) entry which is preliminary data.</text>
</comment>
<dbReference type="InterPro" id="IPR003399">
    <property type="entry name" value="Mce/MlaD"/>
</dbReference>
<protein>
    <submittedName>
        <fullName evidence="3">MCE family protein</fullName>
    </submittedName>
</protein>
<gene>
    <name evidence="3" type="ORF">G3I74_09610</name>
</gene>
<sequence length="321" mass="34859">METQANHVLIGAVTLLGALLAVALGLWSASYRADAAWQEFEIHFSQAVTGLAVGSVVQYNGINMGDVRDLYLDPDDPSRVIALVRVESSAPVREDTTARLTINGLTGVSFIQLRGGSADAPPLRSDSDKPPVIVAEESPLQRLLEQSEDIASAASEVMLRLLEFLSEDNAARVAGTLDNIDAFTVAMAEETNRISAIVGNFEQGSAQANETLAEFNQALTELRGLMANLDQRVDDLMPQLAADLESSLARFASASERVDRMLAENEQAIAEFGNDTLAQLGPAVSELRQLMRDFSRLSSQFERHPARFLLGGEQPEEYRPQ</sequence>
<dbReference type="Proteomes" id="UP000484885">
    <property type="component" value="Unassembled WGS sequence"/>
</dbReference>
<dbReference type="AlphaFoldDB" id="A0A845V468"/>
<organism evidence="3 4">
    <name type="scientific">Wenzhouxiangella limi</name>
    <dbReference type="NCBI Taxonomy" id="2707351"/>
    <lineage>
        <taxon>Bacteria</taxon>
        <taxon>Pseudomonadati</taxon>
        <taxon>Pseudomonadota</taxon>
        <taxon>Gammaproteobacteria</taxon>
        <taxon>Chromatiales</taxon>
        <taxon>Wenzhouxiangellaceae</taxon>
        <taxon>Wenzhouxiangella</taxon>
    </lineage>
</organism>
<dbReference type="PANTHER" id="PTHR36698">
    <property type="entry name" value="BLL5892 PROTEIN"/>
    <property type="match status" value="1"/>
</dbReference>
<feature type="domain" description="Mce/MlaD" evidence="2">
    <location>
        <begin position="39"/>
        <end position="115"/>
    </location>
</feature>
<evidence type="ECO:0000256" key="1">
    <source>
        <dbReference type="SAM" id="Coils"/>
    </source>
</evidence>
<name>A0A845V468_9GAMM</name>
<dbReference type="PANTHER" id="PTHR36698:SF2">
    <property type="entry name" value="MCE_MLAD DOMAIN-CONTAINING PROTEIN"/>
    <property type="match status" value="1"/>
</dbReference>
<evidence type="ECO:0000259" key="2">
    <source>
        <dbReference type="Pfam" id="PF02470"/>
    </source>
</evidence>
<proteinExistence type="predicted"/>
<evidence type="ECO:0000313" key="3">
    <source>
        <dbReference type="EMBL" id="NDY95986.1"/>
    </source>
</evidence>
<keyword evidence="4" id="KW-1185">Reference proteome</keyword>
<reference evidence="3 4" key="1">
    <citation type="submission" date="2020-02" db="EMBL/GenBank/DDBJ databases">
        <authorList>
            <person name="Zhang X.-Y."/>
        </authorList>
    </citation>
    <scope>NUCLEOTIDE SEQUENCE [LARGE SCALE GENOMIC DNA]</scope>
    <source>
        <strain evidence="3 4">C33</strain>
    </source>
</reference>
<dbReference type="Pfam" id="PF02470">
    <property type="entry name" value="MlaD"/>
    <property type="match status" value="1"/>
</dbReference>
<keyword evidence="1" id="KW-0175">Coiled coil</keyword>
<accession>A0A845V468</accession>
<dbReference type="EMBL" id="JAAGSC010000041">
    <property type="protein sequence ID" value="NDY95986.1"/>
    <property type="molecule type" value="Genomic_DNA"/>
</dbReference>
<dbReference type="RefSeq" id="WP_164211375.1">
    <property type="nucleotide sequence ID" value="NZ_JAAGSC010000041.1"/>
</dbReference>
<evidence type="ECO:0000313" key="4">
    <source>
        <dbReference type="Proteomes" id="UP000484885"/>
    </source>
</evidence>
<feature type="coiled-coil region" evidence="1">
    <location>
        <begin position="212"/>
        <end position="271"/>
    </location>
</feature>